<comment type="caution">
    <text evidence="5">The sequence shown here is derived from an EMBL/GenBank/DDBJ whole genome shotgun (WGS) entry which is preliminary data.</text>
</comment>
<keyword evidence="1" id="KW-0479">Metal-binding</keyword>
<dbReference type="Proteomes" id="UP001381693">
    <property type="component" value="Unassembled WGS sequence"/>
</dbReference>
<feature type="region of interest" description="Disordered" evidence="3">
    <location>
        <begin position="868"/>
        <end position="908"/>
    </location>
</feature>
<sequence>MLVTFSVLPPNNNHLQVQSINWAMRNAINNSVIHNTNASYFDTARDFDSLVYDNAMITPDKKLKDSSSFRLVLGTGGYARLLKPAPNLGELTLAGWVNITQFPNGVAPILTAVAPDAQTQVAFFLRHDGVGIIWGGPTSVPQFHMDQVDRHPRAQWTPKETFLHQQRKRRYAKDYSRGLGNIENIMADSRIGHSFKTWTPQSFVDVHTMGVADLEASPSDLNADIQLSPTRDNIALSNNWKTVPTVSEMLESDPQERHLEPETRIITEPSGDDDFVFFNWNAPQAPKPSIPQSPNEWSPMWHSDKEPEVTVSNQGSKDNIKQLQTFNLPDNDGAWSSQVEEVPLGPNHWNPYRIRGATFTTPKPQHRHTVSTTTKSPITTTHTTLRKTTTSSWTTRAPAPLSHPTTRPSTSRPLVPRLTTARPVPRWRTTKRPISVSTAKPNEFQVDLSHFTTPSTTTTTTTQGPPTREQSTHMPLWKLLKQPSISHTSQKQDFPTTTTTTTTPPSTITTSTTTQRSTTTRTPIKYLPRTTPFRQYVQRPNVLRASSENETEKPQIMEQKSKVSIWSHAADAHKPAKEYSHEEKWSVKPHGSFNSVSKHRPVSITPYHVQEFHRAMEGLPAVKDGDMAVVYSVPITDVDAFNAMYEQYQNQATPKPVKTTRAPIIIQEEPIQTNEDETNENQLGENNLLFKDTLSYQFPNEPEVSYDETASTGVLNEEEAVLVPTEENLPSTPSRSDIPITIEAENSWIPSVLILENASPKSPIITVENLNDHVKDDKRLTDGEHLIYASQTSQEKPTDRESDISSELLQDNHKNTAQSPIQPEDKHKSKQSFGNFDLIEAPSYITTSYKIPALENIPIKAVENIHTISSQSPTRKEEHEKTPTYEDPVDIKDIGEVSGTTPQSRPTPVKITLSPIRITTEQAETHAEIEPEKVKQEPLHLQSNNFAVFHITEDDIPIYPAQEETAEEVYSVDKLYQTEPVLTLQEDAPIISFYQEPSHLYHQQLPPEYKYEEAPRPIAYGGPIKTLSEKNPADILLDGVQFSADPQELLEKGLLPQPVHFVNSQEEADEWMQDQYEHQAQIEDRVFTVDADATINTVPQSQTQTLESTSNIKPQLDAHFKKMPYNFEPNQWYHLAFTWSGRDHKMGIYINGELAGTLDDVLPKQSSLAGGGLTILGQTLLPDLTDFDETSQFIGEMSDINMFGRRLRPEAVRALYRCRTRITASPALGWHHLSMRFYSDVYIENSATLCGA</sequence>
<evidence type="ECO:0000259" key="4">
    <source>
        <dbReference type="SMART" id="SM00159"/>
    </source>
</evidence>
<feature type="region of interest" description="Disordered" evidence="3">
    <location>
        <begin position="358"/>
        <end position="377"/>
    </location>
</feature>
<evidence type="ECO:0000256" key="2">
    <source>
        <dbReference type="ARBA" id="ARBA00022837"/>
    </source>
</evidence>
<dbReference type="GO" id="GO:0046872">
    <property type="term" value="F:metal ion binding"/>
    <property type="evidence" value="ECO:0007669"/>
    <property type="project" value="UniProtKB-KW"/>
</dbReference>
<dbReference type="InterPro" id="IPR001759">
    <property type="entry name" value="PTX_dom"/>
</dbReference>
<feature type="compositionally biased region" description="Polar residues" evidence="3">
    <location>
        <begin position="484"/>
        <end position="494"/>
    </location>
</feature>
<evidence type="ECO:0000313" key="6">
    <source>
        <dbReference type="Proteomes" id="UP001381693"/>
    </source>
</evidence>
<dbReference type="EMBL" id="JAXCGZ010019986">
    <property type="protein sequence ID" value="KAK7065731.1"/>
    <property type="molecule type" value="Genomic_DNA"/>
</dbReference>
<feature type="compositionally biased region" description="Low complexity" evidence="3">
    <location>
        <begin position="384"/>
        <end position="395"/>
    </location>
</feature>
<evidence type="ECO:0000313" key="5">
    <source>
        <dbReference type="EMBL" id="KAK7065731.1"/>
    </source>
</evidence>
<feature type="region of interest" description="Disordered" evidence="3">
    <location>
        <begin position="384"/>
        <end position="416"/>
    </location>
</feature>
<gene>
    <name evidence="5" type="ORF">SK128_012305</name>
</gene>
<keyword evidence="2" id="KW-0106">Calcium</keyword>
<reference evidence="5 6" key="1">
    <citation type="submission" date="2023-11" db="EMBL/GenBank/DDBJ databases">
        <title>Halocaridina rubra genome assembly.</title>
        <authorList>
            <person name="Smith C."/>
        </authorList>
    </citation>
    <scope>NUCLEOTIDE SEQUENCE [LARGE SCALE GENOMIC DNA]</scope>
    <source>
        <strain evidence="5">EP-1</strain>
        <tissue evidence="5">Whole</tissue>
    </source>
</reference>
<dbReference type="PANTHER" id="PTHR45869:SF8">
    <property type="entry name" value="LAMG-LIKE JELLYROLL FOLD DOMAIN-CONTAINING PROTEIN"/>
    <property type="match status" value="1"/>
</dbReference>
<name>A0AAN8WGQ8_HALRR</name>
<dbReference type="AlphaFoldDB" id="A0AAN8WGQ8"/>
<feature type="compositionally biased region" description="Polar residues" evidence="3">
    <location>
        <begin position="403"/>
        <end position="412"/>
    </location>
</feature>
<organism evidence="5 6">
    <name type="scientific">Halocaridina rubra</name>
    <name type="common">Hawaiian red shrimp</name>
    <dbReference type="NCBI Taxonomy" id="373956"/>
    <lineage>
        <taxon>Eukaryota</taxon>
        <taxon>Metazoa</taxon>
        <taxon>Ecdysozoa</taxon>
        <taxon>Arthropoda</taxon>
        <taxon>Crustacea</taxon>
        <taxon>Multicrustacea</taxon>
        <taxon>Malacostraca</taxon>
        <taxon>Eumalacostraca</taxon>
        <taxon>Eucarida</taxon>
        <taxon>Decapoda</taxon>
        <taxon>Pleocyemata</taxon>
        <taxon>Caridea</taxon>
        <taxon>Atyoidea</taxon>
        <taxon>Atyidae</taxon>
        <taxon>Halocaridina</taxon>
    </lineage>
</organism>
<proteinExistence type="predicted"/>
<dbReference type="SUPFAM" id="SSF49899">
    <property type="entry name" value="Concanavalin A-like lectins/glucanases"/>
    <property type="match status" value="1"/>
</dbReference>
<dbReference type="Gene3D" id="2.60.120.200">
    <property type="match status" value="1"/>
</dbReference>
<evidence type="ECO:0000256" key="1">
    <source>
        <dbReference type="ARBA" id="ARBA00022723"/>
    </source>
</evidence>
<feature type="region of interest" description="Disordered" evidence="3">
    <location>
        <begin position="484"/>
        <end position="523"/>
    </location>
</feature>
<feature type="domain" description="Pentraxin (PTX)" evidence="4">
    <location>
        <begin position="1046"/>
        <end position="1249"/>
    </location>
</feature>
<accession>A0AAN8WGQ8</accession>
<dbReference type="Pfam" id="PF13385">
    <property type="entry name" value="Laminin_G_3"/>
    <property type="match status" value="1"/>
</dbReference>
<protein>
    <recommendedName>
        <fullName evidence="4">Pentraxin (PTX) domain-containing protein</fullName>
    </recommendedName>
</protein>
<evidence type="ECO:0000256" key="3">
    <source>
        <dbReference type="SAM" id="MobiDB-lite"/>
    </source>
</evidence>
<dbReference type="InterPro" id="IPR051005">
    <property type="entry name" value="Pentraxin_domain"/>
</dbReference>
<feature type="compositionally biased region" description="Low complexity" evidence="3">
    <location>
        <begin position="495"/>
        <end position="523"/>
    </location>
</feature>
<feature type="compositionally biased region" description="Basic and acidic residues" evidence="3">
    <location>
        <begin position="874"/>
        <end position="895"/>
    </location>
</feature>
<keyword evidence="6" id="KW-1185">Reference proteome</keyword>
<dbReference type="InterPro" id="IPR013320">
    <property type="entry name" value="ConA-like_dom_sf"/>
</dbReference>
<dbReference type="SMART" id="SM00159">
    <property type="entry name" value="PTX"/>
    <property type="match status" value="1"/>
</dbReference>
<dbReference type="PANTHER" id="PTHR45869">
    <property type="entry name" value="C-REACTIVE PROTEIN-RELATED"/>
    <property type="match status" value="1"/>
</dbReference>